<dbReference type="AlphaFoldDB" id="A0A1H6R891"/>
<proteinExistence type="inferred from homology"/>
<keyword evidence="3 9" id="KW-1133">Transmembrane helix</keyword>
<evidence type="ECO:0000256" key="1">
    <source>
        <dbReference type="ARBA" id="ARBA00004141"/>
    </source>
</evidence>
<feature type="transmembrane region" description="Helical" evidence="9">
    <location>
        <begin position="183"/>
        <end position="203"/>
    </location>
</feature>
<dbReference type="EMBL" id="FNYH01000002">
    <property type="protein sequence ID" value="SEI47845.1"/>
    <property type="molecule type" value="Genomic_DNA"/>
</dbReference>
<sequence length="551" mass="61054">MTSIQAKLRLFAFIIFMALGAQATFVYLETDTVIQEAESFANLHTPRLEHAYALQIAVIQVQQWLTDISATRALDGLDDGFKVAAEHAQNFSHHLEKIQSLDHKNAPFYQNLKQHFATYYQVGQSMAEAYISGGPAQGNLLMADFDTAASRMYQDIDQLMHSQKEAYHNTLNSQINTAYNTRAHSLIFISGMALLMLIISIGLQKGILNPIYQVRDLVADLVEGEGDLTQRLPENRQDELGELARTFNRFLASTDQMISDVTRSVVRLMPMAEELSENNQQAQTSINEQNQHSQKVQACMQATRDAAQQVTYAVANIRDAAQAGYQCTQHSEATINQSGNILQQLTEQILQAEQTISKLTASSERIVGIIDVIGGIAEQTNLLALNAAIEAARAGDAGRGFAVVADEVRHLAAQTHSSTNEVQRMVEEINTQVAQVVQVMAQSAQIARSSQGLVTESRTSLAAIQDSIQNITERAQAIEQALSLQTNNFSKVETNFNAMETSFQNMLHYGEMIVSFGGDLHKLSMKLRSMVDGFKVSDTNWSTKKRHQPRL</sequence>
<keyword evidence="14" id="KW-1185">Reference proteome</keyword>
<dbReference type="InterPro" id="IPR003660">
    <property type="entry name" value="HAMP_dom"/>
</dbReference>
<evidence type="ECO:0000256" key="2">
    <source>
        <dbReference type="ARBA" id="ARBA00022692"/>
    </source>
</evidence>
<keyword evidence="10" id="KW-0732">Signal</keyword>
<dbReference type="PANTHER" id="PTHR32089">
    <property type="entry name" value="METHYL-ACCEPTING CHEMOTAXIS PROTEIN MCPB"/>
    <property type="match status" value="1"/>
</dbReference>
<dbReference type="Gene3D" id="1.10.287.950">
    <property type="entry name" value="Methyl-accepting chemotaxis protein"/>
    <property type="match status" value="1"/>
</dbReference>
<keyword evidence="2 9" id="KW-0812">Transmembrane</keyword>
<evidence type="ECO:0000259" key="11">
    <source>
        <dbReference type="PROSITE" id="PS50111"/>
    </source>
</evidence>
<reference evidence="14" key="1">
    <citation type="submission" date="2016-10" db="EMBL/GenBank/DDBJ databases">
        <authorList>
            <person name="Varghese N."/>
            <person name="Submissions S."/>
        </authorList>
    </citation>
    <scope>NUCLEOTIDE SEQUENCE [LARGE SCALE GENOMIC DNA]</scope>
    <source>
        <strain evidence="14">DSM 7165</strain>
    </source>
</reference>
<feature type="coiled-coil region" evidence="8">
    <location>
        <begin position="461"/>
        <end position="488"/>
    </location>
</feature>
<dbReference type="SMART" id="SM00283">
    <property type="entry name" value="MA"/>
    <property type="match status" value="1"/>
</dbReference>
<evidence type="ECO:0000256" key="8">
    <source>
        <dbReference type="SAM" id="Coils"/>
    </source>
</evidence>
<evidence type="ECO:0000259" key="12">
    <source>
        <dbReference type="PROSITE" id="PS50885"/>
    </source>
</evidence>
<dbReference type="PROSITE" id="PS50111">
    <property type="entry name" value="CHEMOTAXIS_TRANSDUC_2"/>
    <property type="match status" value="1"/>
</dbReference>
<dbReference type="GO" id="GO:0007165">
    <property type="term" value="P:signal transduction"/>
    <property type="evidence" value="ECO:0007669"/>
    <property type="project" value="UniProtKB-KW"/>
</dbReference>
<feature type="domain" description="Methyl-accepting transducer" evidence="11">
    <location>
        <begin position="264"/>
        <end position="500"/>
    </location>
</feature>
<organism evidence="13 14">
    <name type="scientific">Allopseudospirillum japonicum</name>
    <dbReference type="NCBI Taxonomy" id="64971"/>
    <lineage>
        <taxon>Bacteria</taxon>
        <taxon>Pseudomonadati</taxon>
        <taxon>Pseudomonadota</taxon>
        <taxon>Gammaproteobacteria</taxon>
        <taxon>Oceanospirillales</taxon>
        <taxon>Oceanospirillaceae</taxon>
        <taxon>Allopseudospirillum</taxon>
    </lineage>
</organism>
<dbReference type="STRING" id="64971.SAMN05421831_102255"/>
<dbReference type="GO" id="GO:0006935">
    <property type="term" value="P:chemotaxis"/>
    <property type="evidence" value="ECO:0007669"/>
    <property type="project" value="UniProtKB-ARBA"/>
</dbReference>
<evidence type="ECO:0000256" key="9">
    <source>
        <dbReference type="SAM" id="Phobius"/>
    </source>
</evidence>
<feature type="signal peptide" evidence="10">
    <location>
        <begin position="1"/>
        <end position="23"/>
    </location>
</feature>
<dbReference type="Pfam" id="PF00015">
    <property type="entry name" value="MCPsignal"/>
    <property type="match status" value="1"/>
</dbReference>
<dbReference type="InterPro" id="IPR004089">
    <property type="entry name" value="MCPsignal_dom"/>
</dbReference>
<protein>
    <submittedName>
        <fullName evidence="13">Methyl-accepting chemotaxis protein</fullName>
    </submittedName>
</protein>
<dbReference type="PANTHER" id="PTHR32089:SF119">
    <property type="entry name" value="METHYL-ACCEPTING CHEMOTAXIS PROTEIN CTPL"/>
    <property type="match status" value="1"/>
</dbReference>
<keyword evidence="8" id="KW-0175">Coiled coil</keyword>
<evidence type="ECO:0000256" key="6">
    <source>
        <dbReference type="ARBA" id="ARBA00029447"/>
    </source>
</evidence>
<evidence type="ECO:0000256" key="4">
    <source>
        <dbReference type="ARBA" id="ARBA00023136"/>
    </source>
</evidence>
<dbReference type="GO" id="GO:0016020">
    <property type="term" value="C:membrane"/>
    <property type="evidence" value="ECO:0007669"/>
    <property type="project" value="UniProtKB-SubCell"/>
</dbReference>
<keyword evidence="4 9" id="KW-0472">Membrane</keyword>
<evidence type="ECO:0000256" key="10">
    <source>
        <dbReference type="SAM" id="SignalP"/>
    </source>
</evidence>
<dbReference type="SMART" id="SM00304">
    <property type="entry name" value="HAMP"/>
    <property type="match status" value="1"/>
</dbReference>
<keyword evidence="5 7" id="KW-0807">Transducer</keyword>
<feature type="chain" id="PRO_5017368798" evidence="10">
    <location>
        <begin position="24"/>
        <end position="551"/>
    </location>
</feature>
<comment type="similarity">
    <text evidence="6">Belongs to the methyl-accepting chemotaxis (MCP) protein family.</text>
</comment>
<dbReference type="PROSITE" id="PS50885">
    <property type="entry name" value="HAMP"/>
    <property type="match status" value="1"/>
</dbReference>
<evidence type="ECO:0000313" key="14">
    <source>
        <dbReference type="Proteomes" id="UP000242999"/>
    </source>
</evidence>
<evidence type="ECO:0000313" key="13">
    <source>
        <dbReference type="EMBL" id="SEI47845.1"/>
    </source>
</evidence>
<feature type="domain" description="HAMP" evidence="12">
    <location>
        <begin position="205"/>
        <end position="259"/>
    </location>
</feature>
<evidence type="ECO:0000256" key="3">
    <source>
        <dbReference type="ARBA" id="ARBA00022989"/>
    </source>
</evidence>
<evidence type="ECO:0000256" key="7">
    <source>
        <dbReference type="PROSITE-ProRule" id="PRU00284"/>
    </source>
</evidence>
<accession>A0A1H6R891</accession>
<dbReference type="RefSeq" id="WP_177166772.1">
    <property type="nucleotide sequence ID" value="NZ_FNYH01000002.1"/>
</dbReference>
<dbReference type="FunFam" id="1.10.287.950:FF:000001">
    <property type="entry name" value="Methyl-accepting chemotaxis sensory transducer"/>
    <property type="match status" value="1"/>
</dbReference>
<feature type="coiled-coil region" evidence="8">
    <location>
        <begin position="335"/>
        <end position="362"/>
    </location>
</feature>
<comment type="subcellular location">
    <subcellularLocation>
        <location evidence="1">Membrane</location>
        <topology evidence="1">Multi-pass membrane protein</topology>
    </subcellularLocation>
</comment>
<dbReference type="SUPFAM" id="SSF58104">
    <property type="entry name" value="Methyl-accepting chemotaxis protein (MCP) signaling domain"/>
    <property type="match status" value="1"/>
</dbReference>
<dbReference type="Pfam" id="PF00672">
    <property type="entry name" value="HAMP"/>
    <property type="match status" value="1"/>
</dbReference>
<name>A0A1H6R891_9GAMM</name>
<evidence type="ECO:0000256" key="5">
    <source>
        <dbReference type="ARBA" id="ARBA00023224"/>
    </source>
</evidence>
<gene>
    <name evidence="13" type="ORF">SAMN05421831_102255</name>
</gene>
<dbReference type="CDD" id="cd06225">
    <property type="entry name" value="HAMP"/>
    <property type="match status" value="1"/>
</dbReference>
<dbReference type="Proteomes" id="UP000242999">
    <property type="component" value="Unassembled WGS sequence"/>
</dbReference>